<dbReference type="HOGENOM" id="CLU_856993_0_0_4"/>
<proteinExistence type="predicted"/>
<evidence type="ECO:0000313" key="1">
    <source>
        <dbReference type="EMBL" id="ACC76007.1"/>
    </source>
</evidence>
<keyword evidence="1" id="KW-0614">Plasmid</keyword>
<dbReference type="InterPro" id="IPR015943">
    <property type="entry name" value="WD40/YVTN_repeat-like_dom_sf"/>
</dbReference>
<dbReference type="SUPFAM" id="SSF63829">
    <property type="entry name" value="Calcium-dependent phosphotriesterase"/>
    <property type="match status" value="1"/>
</dbReference>
<gene>
    <name evidence="1" type="ordered locus">Bphy_7001</name>
</gene>
<name>B2JTV4_PARP8</name>
<organism evidence="1 2">
    <name type="scientific">Paraburkholderia phymatum (strain DSM 17167 / CIP 108236 / LMG 21445 / STM815)</name>
    <name type="common">Burkholderia phymatum</name>
    <dbReference type="NCBI Taxonomy" id="391038"/>
    <lineage>
        <taxon>Bacteria</taxon>
        <taxon>Pseudomonadati</taxon>
        <taxon>Pseudomonadota</taxon>
        <taxon>Betaproteobacteria</taxon>
        <taxon>Burkholderiales</taxon>
        <taxon>Burkholderiaceae</taxon>
        <taxon>Paraburkholderia</taxon>
    </lineage>
</organism>
<protein>
    <recommendedName>
        <fullName evidence="3">SMP-30/Gluconolaconase/LRE domain protein</fullName>
    </recommendedName>
</protein>
<sequence precursor="true">MNTPFLSSLRGVPANCRRNCRGRTLHSTLLLAVVAIIAWLPPETATADNVFIGDVGDNSVKAFDATSGAFSGTFVIPKSAGLKGPTGMIFTDGQLVVVNQNSGSGGSSGQRGEVLRFDGTTGTFIGKLVASSDRNAPFAPQGIVRGGPGNAFYVADLGDQSKKCANEGNVKIYDDAGAFIADLDRQGFNFEFHPRGLVYGPDGLLYVSAVGCLDSTDALYAPLTGYILRFNASTRKFVDMFASNATVPALHRPEGLVFDAKGNLWVTSFRDSGNSNDTDKILKLDGKTGRLLDTLPLWTPGSSRAFAQAILFGPGGKLFVPITGNAPDTTGQVRRCDIGTKQCDVIVQAGGVLQSPWFLIFRSTDPATLSYTGQ</sequence>
<dbReference type="RefSeq" id="WP_012406163.1">
    <property type="nucleotide sequence ID" value="NC_010625.1"/>
</dbReference>
<accession>B2JTV4</accession>
<dbReference type="EMBL" id="CP001045">
    <property type="protein sequence ID" value="ACC76007.1"/>
    <property type="molecule type" value="Genomic_DNA"/>
</dbReference>
<dbReference type="OrthoDB" id="2806980at2"/>
<evidence type="ECO:0008006" key="3">
    <source>
        <dbReference type="Google" id="ProtNLM"/>
    </source>
</evidence>
<dbReference type="Gene3D" id="2.130.10.10">
    <property type="entry name" value="YVTN repeat-like/Quinoprotein amine dehydrogenase"/>
    <property type="match status" value="1"/>
</dbReference>
<dbReference type="KEGG" id="bph:Bphy_7001"/>
<dbReference type="AlphaFoldDB" id="B2JTV4"/>
<evidence type="ECO:0000313" key="2">
    <source>
        <dbReference type="Proteomes" id="UP000001192"/>
    </source>
</evidence>
<geneLocation type="plasmid" evidence="1 2">
    <name>pBPHY01</name>
</geneLocation>
<keyword evidence="2" id="KW-1185">Reference proteome</keyword>
<reference evidence="2" key="1">
    <citation type="journal article" date="2014" name="Stand. Genomic Sci.">
        <title>Complete genome sequence of Burkholderia phymatum STM815(T), a broad host range and efficient nitrogen-fixing symbiont of Mimosa species.</title>
        <authorList>
            <person name="Moulin L."/>
            <person name="Klonowska A."/>
            <person name="Caroline B."/>
            <person name="Booth K."/>
            <person name="Vriezen J.A."/>
            <person name="Melkonian R."/>
            <person name="James E.K."/>
            <person name="Young J.P."/>
            <person name="Bena G."/>
            <person name="Hauser L."/>
            <person name="Land M."/>
            <person name="Kyrpides N."/>
            <person name="Bruce D."/>
            <person name="Chain P."/>
            <person name="Copeland A."/>
            <person name="Pitluck S."/>
            <person name="Woyke T."/>
            <person name="Lizotte-Waniewski M."/>
            <person name="Bristow J."/>
            <person name="Riley M."/>
        </authorList>
    </citation>
    <scope>NUCLEOTIDE SEQUENCE [LARGE SCALE GENOMIC DNA]</scope>
    <source>
        <strain evidence="2">DSM 17167 / CIP 108236 / LMG 21445 / STM815</strain>
        <plasmid evidence="2">Plasmid pBPHY01</plasmid>
    </source>
</reference>
<dbReference type="Proteomes" id="UP000001192">
    <property type="component" value="Plasmid pBPHY01"/>
</dbReference>